<reference evidence="2 3" key="1">
    <citation type="submission" date="2018-03" db="EMBL/GenBank/DDBJ databases">
        <title>Genomic Encyclopedia of Archaeal and Bacterial Type Strains, Phase II (KMG-II): from individual species to whole genera.</title>
        <authorList>
            <person name="Goeker M."/>
        </authorList>
    </citation>
    <scope>NUCLEOTIDE SEQUENCE [LARGE SCALE GENOMIC DNA]</scope>
    <source>
        <strain evidence="2 3">DSM 44720</strain>
    </source>
</reference>
<sequence>MGTHETNALLVEQLIDLNSLVAGMTKAVVEAEGLNESQANLLWLLDPGAEPVSLKQLAVRLKCDPSNVTLISAKLEEKGLAVRAPHPADGRVRTLVLTKAGKKARERVLAGAYGRSPFRVLGERDQQQLHRLLKKVLEASEPQR</sequence>
<gene>
    <name evidence="2" type="ORF">CLV43_113213</name>
</gene>
<organism evidence="2 3">
    <name type="scientific">Umezawaea tangerina</name>
    <dbReference type="NCBI Taxonomy" id="84725"/>
    <lineage>
        <taxon>Bacteria</taxon>
        <taxon>Bacillati</taxon>
        <taxon>Actinomycetota</taxon>
        <taxon>Actinomycetes</taxon>
        <taxon>Pseudonocardiales</taxon>
        <taxon>Pseudonocardiaceae</taxon>
        <taxon>Umezawaea</taxon>
    </lineage>
</organism>
<protein>
    <submittedName>
        <fullName evidence="2">DNA-binding MarR family transcriptional regulator</fullName>
    </submittedName>
</protein>
<dbReference type="Gene3D" id="1.10.10.10">
    <property type="entry name" value="Winged helix-like DNA-binding domain superfamily/Winged helix DNA-binding domain"/>
    <property type="match status" value="1"/>
</dbReference>
<dbReference type="GO" id="GO:0003700">
    <property type="term" value="F:DNA-binding transcription factor activity"/>
    <property type="evidence" value="ECO:0007669"/>
    <property type="project" value="InterPro"/>
</dbReference>
<dbReference type="InterPro" id="IPR036388">
    <property type="entry name" value="WH-like_DNA-bd_sf"/>
</dbReference>
<dbReference type="GO" id="GO:0006950">
    <property type="term" value="P:response to stress"/>
    <property type="evidence" value="ECO:0007669"/>
    <property type="project" value="TreeGrafter"/>
</dbReference>
<dbReference type="Proteomes" id="UP000239494">
    <property type="component" value="Unassembled WGS sequence"/>
</dbReference>
<dbReference type="EMBL" id="PVTF01000013">
    <property type="protein sequence ID" value="PRY35786.1"/>
    <property type="molecule type" value="Genomic_DNA"/>
</dbReference>
<dbReference type="GO" id="GO:0003677">
    <property type="term" value="F:DNA binding"/>
    <property type="evidence" value="ECO:0007669"/>
    <property type="project" value="UniProtKB-KW"/>
</dbReference>
<dbReference type="RefSeq" id="WP_170156175.1">
    <property type="nucleotide sequence ID" value="NZ_PVTF01000013.1"/>
</dbReference>
<name>A0A2T0SQV5_9PSEU</name>
<dbReference type="PANTHER" id="PTHR33164:SF99">
    <property type="entry name" value="MARR FAMILY REGULATORY PROTEIN"/>
    <property type="match status" value="1"/>
</dbReference>
<dbReference type="PANTHER" id="PTHR33164">
    <property type="entry name" value="TRANSCRIPTIONAL REGULATOR, MARR FAMILY"/>
    <property type="match status" value="1"/>
</dbReference>
<dbReference type="InterPro" id="IPR000835">
    <property type="entry name" value="HTH_MarR-typ"/>
</dbReference>
<dbReference type="PROSITE" id="PS50995">
    <property type="entry name" value="HTH_MARR_2"/>
    <property type="match status" value="1"/>
</dbReference>
<dbReference type="AlphaFoldDB" id="A0A2T0SQV5"/>
<feature type="domain" description="HTH marR-type" evidence="1">
    <location>
        <begin position="7"/>
        <end position="138"/>
    </location>
</feature>
<dbReference type="SUPFAM" id="SSF46785">
    <property type="entry name" value="Winged helix' DNA-binding domain"/>
    <property type="match status" value="1"/>
</dbReference>
<dbReference type="InterPro" id="IPR039422">
    <property type="entry name" value="MarR/SlyA-like"/>
</dbReference>
<accession>A0A2T0SQV5</accession>
<dbReference type="Pfam" id="PF01047">
    <property type="entry name" value="MarR"/>
    <property type="match status" value="1"/>
</dbReference>
<dbReference type="SMART" id="SM00347">
    <property type="entry name" value="HTH_MARR"/>
    <property type="match status" value="1"/>
</dbReference>
<keyword evidence="2" id="KW-0238">DNA-binding</keyword>
<dbReference type="InterPro" id="IPR036390">
    <property type="entry name" value="WH_DNA-bd_sf"/>
</dbReference>
<evidence type="ECO:0000259" key="1">
    <source>
        <dbReference type="PROSITE" id="PS50995"/>
    </source>
</evidence>
<proteinExistence type="predicted"/>
<keyword evidence="3" id="KW-1185">Reference proteome</keyword>
<evidence type="ECO:0000313" key="2">
    <source>
        <dbReference type="EMBL" id="PRY35786.1"/>
    </source>
</evidence>
<comment type="caution">
    <text evidence="2">The sequence shown here is derived from an EMBL/GenBank/DDBJ whole genome shotgun (WGS) entry which is preliminary data.</text>
</comment>
<evidence type="ECO:0000313" key="3">
    <source>
        <dbReference type="Proteomes" id="UP000239494"/>
    </source>
</evidence>